<evidence type="ECO:0000313" key="3">
    <source>
        <dbReference type="Proteomes" id="UP000712281"/>
    </source>
</evidence>
<feature type="compositionally biased region" description="Basic and acidic residues" evidence="1">
    <location>
        <begin position="150"/>
        <end position="162"/>
    </location>
</feature>
<dbReference type="AlphaFoldDB" id="A0A8S9IEC2"/>
<reference evidence="2" key="1">
    <citation type="submission" date="2019-12" db="EMBL/GenBank/DDBJ databases">
        <title>Genome sequencing and annotation of Brassica cretica.</title>
        <authorList>
            <person name="Studholme D.J."/>
            <person name="Sarris P.F."/>
        </authorList>
    </citation>
    <scope>NUCLEOTIDE SEQUENCE</scope>
    <source>
        <strain evidence="2">PFS-001/15</strain>
        <tissue evidence="2">Leaf</tissue>
    </source>
</reference>
<comment type="caution">
    <text evidence="2">The sequence shown here is derived from an EMBL/GenBank/DDBJ whole genome shotgun (WGS) entry which is preliminary data.</text>
</comment>
<accession>A0A8S9IEC2</accession>
<protein>
    <submittedName>
        <fullName evidence="2">Uncharacterized protein</fullName>
    </submittedName>
</protein>
<name>A0A8S9IEC2_BRACR</name>
<proteinExistence type="predicted"/>
<dbReference type="Proteomes" id="UP000712281">
    <property type="component" value="Unassembled WGS sequence"/>
</dbReference>
<feature type="compositionally biased region" description="Polar residues" evidence="1">
    <location>
        <begin position="74"/>
        <end position="94"/>
    </location>
</feature>
<evidence type="ECO:0000256" key="1">
    <source>
        <dbReference type="SAM" id="MobiDB-lite"/>
    </source>
</evidence>
<dbReference type="EMBL" id="QGKW02001911">
    <property type="protein sequence ID" value="KAF2568231.1"/>
    <property type="molecule type" value="Genomic_DNA"/>
</dbReference>
<feature type="region of interest" description="Disordered" evidence="1">
    <location>
        <begin position="150"/>
        <end position="245"/>
    </location>
</feature>
<organism evidence="2 3">
    <name type="scientific">Brassica cretica</name>
    <name type="common">Mustard</name>
    <dbReference type="NCBI Taxonomy" id="69181"/>
    <lineage>
        <taxon>Eukaryota</taxon>
        <taxon>Viridiplantae</taxon>
        <taxon>Streptophyta</taxon>
        <taxon>Embryophyta</taxon>
        <taxon>Tracheophyta</taxon>
        <taxon>Spermatophyta</taxon>
        <taxon>Magnoliopsida</taxon>
        <taxon>eudicotyledons</taxon>
        <taxon>Gunneridae</taxon>
        <taxon>Pentapetalae</taxon>
        <taxon>rosids</taxon>
        <taxon>malvids</taxon>
        <taxon>Brassicales</taxon>
        <taxon>Brassicaceae</taxon>
        <taxon>Brassiceae</taxon>
        <taxon>Brassica</taxon>
    </lineage>
</organism>
<evidence type="ECO:0000313" key="2">
    <source>
        <dbReference type="EMBL" id="KAF2568231.1"/>
    </source>
</evidence>
<feature type="compositionally biased region" description="Polar residues" evidence="1">
    <location>
        <begin position="1"/>
        <end position="11"/>
    </location>
</feature>
<sequence>MSIDSQRTISENPRRQDYKAPARRWKSRSPPSGTLEWRPVNRARESEIPWGLLKNDSLVGNPKGSSGGEVPEESANNRSNTETQGRLQDNQTTHCMDIDSNERGHEEETAREAREEKETDKDIEEYAALGMTDEMTDEDDLLDDIAEMEKQTKEKEMEDGRIEAISQLSPERPTNKTSVSKVKTGMLNIQGVEKGGRPGNTMEKKNKQRSQQNASLGRKRGARSPDLKGASASRKLAGRGRLSPK</sequence>
<feature type="compositionally biased region" description="Basic and acidic residues" evidence="1">
    <location>
        <begin position="96"/>
        <end position="120"/>
    </location>
</feature>
<gene>
    <name evidence="2" type="ORF">F2Q68_00025938</name>
</gene>
<feature type="compositionally biased region" description="Basic residues" evidence="1">
    <location>
        <begin position="236"/>
        <end position="245"/>
    </location>
</feature>
<feature type="region of interest" description="Disordered" evidence="1">
    <location>
        <begin position="1"/>
        <end position="122"/>
    </location>
</feature>